<gene>
    <name evidence="1" type="ORF">D8M06_08085</name>
</gene>
<dbReference type="Proteomes" id="UP000269301">
    <property type="component" value="Unassembled WGS sequence"/>
</dbReference>
<proteinExistence type="predicted"/>
<name>A0A495A3Z8_9BACI</name>
<sequence>MSVNREELKRLSDLIHEEDTAEVYDFIGYLNMKREREAIEQMDLDLFSKDKELIKQVQKSREDRENGRVYNQEQGLKYLQHKIREFESEQNL</sequence>
<keyword evidence="2" id="KW-1185">Reference proteome</keyword>
<evidence type="ECO:0000313" key="2">
    <source>
        <dbReference type="Proteomes" id="UP000269301"/>
    </source>
</evidence>
<protein>
    <recommendedName>
        <fullName evidence="3">DUF2281 domain-containing protein</fullName>
    </recommendedName>
</protein>
<comment type="caution">
    <text evidence="1">The sequence shown here is derived from an EMBL/GenBank/DDBJ whole genome shotgun (WGS) entry which is preliminary data.</text>
</comment>
<dbReference type="RefSeq" id="WP_121203888.1">
    <property type="nucleotide sequence ID" value="NZ_RBZP01000004.1"/>
</dbReference>
<dbReference type="EMBL" id="RBZP01000004">
    <property type="protein sequence ID" value="RKQ34325.1"/>
    <property type="molecule type" value="Genomic_DNA"/>
</dbReference>
<evidence type="ECO:0008006" key="3">
    <source>
        <dbReference type="Google" id="ProtNLM"/>
    </source>
</evidence>
<accession>A0A495A3Z8</accession>
<dbReference type="AlphaFoldDB" id="A0A495A3Z8"/>
<evidence type="ECO:0000313" key="1">
    <source>
        <dbReference type="EMBL" id="RKQ34325.1"/>
    </source>
</evidence>
<organism evidence="1 2">
    <name type="scientific">Oceanobacillus halophilus</name>
    <dbReference type="NCBI Taxonomy" id="930130"/>
    <lineage>
        <taxon>Bacteria</taxon>
        <taxon>Bacillati</taxon>
        <taxon>Bacillota</taxon>
        <taxon>Bacilli</taxon>
        <taxon>Bacillales</taxon>
        <taxon>Bacillaceae</taxon>
        <taxon>Oceanobacillus</taxon>
    </lineage>
</organism>
<dbReference type="OrthoDB" id="2628515at2"/>
<reference evidence="1 2" key="1">
    <citation type="journal article" date="2016" name="Int. J. Syst. Evol. Microbiol.">
        <title>Oceanobacillus halophilus sp. nov., a novel moderately halophilic bacterium from a hypersaline lake.</title>
        <authorList>
            <person name="Amoozegar M.A."/>
            <person name="Bagheri M."/>
            <person name="Makhdoumi A."/>
            <person name="Nikou M.M."/>
            <person name="Fazeli S.A.S."/>
            <person name="Schumann P."/>
            <person name="Sproer C."/>
            <person name="Sanchez-Porro C."/>
            <person name="Ventosa A."/>
        </authorList>
    </citation>
    <scope>NUCLEOTIDE SEQUENCE [LARGE SCALE GENOMIC DNA]</scope>
    <source>
        <strain evidence="1 2">DSM 23996</strain>
    </source>
</reference>